<dbReference type="eggNOG" id="KOG2280">
    <property type="taxonomic scope" value="Eukaryota"/>
</dbReference>
<dbReference type="OrthoDB" id="1792at2759"/>
<dbReference type="GO" id="GO:0031901">
    <property type="term" value="C:early endosome membrane"/>
    <property type="evidence" value="ECO:0007669"/>
    <property type="project" value="EnsemblFungi"/>
</dbReference>
<dbReference type="KEGG" id="vpo:Kpol_333p9"/>
<dbReference type="InterPro" id="IPR038132">
    <property type="entry name" value="Vps16_C_sf"/>
</dbReference>
<dbReference type="Proteomes" id="UP000000267">
    <property type="component" value="Unassembled WGS sequence"/>
</dbReference>
<dbReference type="PhylomeDB" id="A7TSM6"/>
<comment type="function">
    <text evidence="2">Essential for vacuolar protein sorting. Required for vacuole biogenesis, stability and to maintain vacuole morphology.</text>
</comment>
<dbReference type="HOGENOM" id="CLU_008909_1_0_1"/>
<dbReference type="GO" id="GO:0042144">
    <property type="term" value="P:vacuole fusion, non-autophagic"/>
    <property type="evidence" value="ECO:0007669"/>
    <property type="project" value="EnsemblFungi"/>
</dbReference>
<dbReference type="InParanoid" id="A7TSM6"/>
<dbReference type="RefSeq" id="XP_001642597.1">
    <property type="nucleotide sequence ID" value="XM_001642547.1"/>
</dbReference>
<keyword evidence="2" id="KW-0653">Protein transport</keyword>
<keyword evidence="6" id="KW-1185">Reference proteome</keyword>
<dbReference type="GO" id="GO:0005829">
    <property type="term" value="C:cytosol"/>
    <property type="evidence" value="ECO:0007669"/>
    <property type="project" value="GOC"/>
</dbReference>
<keyword evidence="2" id="KW-0813">Transport</keyword>
<dbReference type="GO" id="GO:0035542">
    <property type="term" value="P:regulation of SNARE complex assembly"/>
    <property type="evidence" value="ECO:0007669"/>
    <property type="project" value="EnsemblFungi"/>
</dbReference>
<dbReference type="GO" id="GO:0032889">
    <property type="term" value="P:regulation of vacuole fusion, non-autophagic"/>
    <property type="evidence" value="ECO:0007669"/>
    <property type="project" value="EnsemblFungi"/>
</dbReference>
<evidence type="ECO:0000259" key="4">
    <source>
        <dbReference type="Pfam" id="PF04841"/>
    </source>
</evidence>
<reference evidence="5 6" key="1">
    <citation type="journal article" date="2007" name="Proc. Natl. Acad. Sci. U.S.A.">
        <title>Independent sorting-out of thousands of duplicated gene pairs in two yeast species descended from a whole-genome duplication.</title>
        <authorList>
            <person name="Scannell D.R."/>
            <person name="Frank A.C."/>
            <person name="Conant G.C."/>
            <person name="Byrne K.P."/>
            <person name="Woolfit M."/>
            <person name="Wolfe K.H."/>
        </authorList>
    </citation>
    <scope>NUCLEOTIDE SEQUENCE [LARGE SCALE GENOMIC DNA]</scope>
    <source>
        <strain evidence="6">ATCC 22028 / DSM 70294 / BCRC 21397 / CBS 2163 / NBRC 10782 / NRRL Y-8283 / UCD 57-17</strain>
    </source>
</reference>
<dbReference type="GO" id="GO:0006623">
    <property type="term" value="P:protein targeting to vacuole"/>
    <property type="evidence" value="ECO:0007669"/>
    <property type="project" value="EnsemblFungi"/>
</dbReference>
<evidence type="ECO:0000313" key="6">
    <source>
        <dbReference type="Proteomes" id="UP000000267"/>
    </source>
</evidence>
<dbReference type="GO" id="GO:0030897">
    <property type="term" value="C:HOPS complex"/>
    <property type="evidence" value="ECO:0007669"/>
    <property type="project" value="EnsemblFungi"/>
</dbReference>
<evidence type="ECO:0000256" key="1">
    <source>
        <dbReference type="ARBA" id="ARBA00009250"/>
    </source>
</evidence>
<evidence type="ECO:0000313" key="5">
    <source>
        <dbReference type="EMBL" id="EDO14739.1"/>
    </source>
</evidence>
<organism evidence="6">
    <name type="scientific">Vanderwaltozyma polyspora (strain ATCC 22028 / DSM 70294 / BCRC 21397 / CBS 2163 / NBRC 10782 / NRRL Y-8283 / UCD 57-17)</name>
    <name type="common">Kluyveromyces polysporus</name>
    <dbReference type="NCBI Taxonomy" id="436907"/>
    <lineage>
        <taxon>Eukaryota</taxon>
        <taxon>Fungi</taxon>
        <taxon>Dikarya</taxon>
        <taxon>Ascomycota</taxon>
        <taxon>Saccharomycotina</taxon>
        <taxon>Saccharomycetes</taxon>
        <taxon>Saccharomycetales</taxon>
        <taxon>Saccharomycetaceae</taxon>
        <taxon>Vanderwaltozyma</taxon>
    </lineage>
</organism>
<evidence type="ECO:0000259" key="3">
    <source>
        <dbReference type="Pfam" id="PF04840"/>
    </source>
</evidence>
<dbReference type="Pfam" id="PF04841">
    <property type="entry name" value="Vps16_N"/>
    <property type="match status" value="1"/>
</dbReference>
<dbReference type="GO" id="GO:0033263">
    <property type="term" value="C:CORVET complex"/>
    <property type="evidence" value="ECO:0007669"/>
    <property type="project" value="EnsemblFungi"/>
</dbReference>
<dbReference type="GO" id="GO:0045324">
    <property type="term" value="P:late endosome to vacuole transport"/>
    <property type="evidence" value="ECO:0007669"/>
    <property type="project" value="EnsemblFungi"/>
</dbReference>
<dbReference type="InterPro" id="IPR006926">
    <property type="entry name" value="Vps16_N"/>
</dbReference>
<dbReference type="OMA" id="YVTFWYP"/>
<dbReference type="EMBL" id="DS480516">
    <property type="protein sequence ID" value="EDO14739.1"/>
    <property type="molecule type" value="Genomic_DNA"/>
</dbReference>
<dbReference type="PANTHER" id="PTHR12811">
    <property type="entry name" value="VACUOLAR PROTEIN SORTING VPS16"/>
    <property type="match status" value="1"/>
</dbReference>
<dbReference type="GO" id="GO:0000329">
    <property type="term" value="C:fungal-type vacuole membrane"/>
    <property type="evidence" value="ECO:0007669"/>
    <property type="project" value="EnsemblFungi"/>
</dbReference>
<dbReference type="PANTHER" id="PTHR12811:SF0">
    <property type="entry name" value="VACUOLAR PROTEIN SORTING-ASSOCIATED PROTEIN 16 HOMOLOG"/>
    <property type="match status" value="1"/>
</dbReference>
<protein>
    <recommendedName>
        <fullName evidence="2">Probable vacuolar protein sorting-associated protein 16 homolog</fullName>
    </recommendedName>
</protein>
<comment type="similarity">
    <text evidence="1 2">Belongs to the VPS16 family.</text>
</comment>
<dbReference type="GO" id="GO:0099022">
    <property type="term" value="P:vesicle tethering"/>
    <property type="evidence" value="ECO:0007669"/>
    <property type="project" value="EnsemblFungi"/>
</dbReference>
<dbReference type="InterPro" id="IPR006925">
    <property type="entry name" value="Vps16_C"/>
</dbReference>
<proteinExistence type="inferred from homology"/>
<dbReference type="FunCoup" id="A7TSM6">
    <property type="interactions" value="1099"/>
</dbReference>
<dbReference type="InterPro" id="IPR016534">
    <property type="entry name" value="VPS16"/>
</dbReference>
<dbReference type="AlphaFoldDB" id="A7TSM6"/>
<dbReference type="STRING" id="436907.A7TSM6"/>
<dbReference type="GO" id="GO:0006895">
    <property type="term" value="P:Golgi to endosome transport"/>
    <property type="evidence" value="ECO:0007669"/>
    <property type="project" value="EnsemblFungi"/>
</dbReference>
<name>A7TSM6_VANPO</name>
<feature type="domain" description="Vps16 N-terminal" evidence="4">
    <location>
        <begin position="5"/>
        <end position="381"/>
    </location>
</feature>
<accession>A7TSM6</accession>
<dbReference type="GO" id="GO:0003779">
    <property type="term" value="F:actin binding"/>
    <property type="evidence" value="ECO:0007669"/>
    <property type="project" value="TreeGrafter"/>
</dbReference>
<feature type="domain" description="Vps16 C-terminal" evidence="3">
    <location>
        <begin position="481"/>
        <end position="791"/>
    </location>
</feature>
<sequence>MIENPCFNWEKLQDIFYRNREICGLEWPSIDKQQKQQHETVFSTSTVVISTPDTIEIFDYTGSLLLSLSKKKFGEIVKLEFNENEELVIVTSKTINVVKNYLPLEIEEFDVSNKLNGAIWDYKNGTILTKETQDIYQVLNNDKLNLLYKNEGSFTILTKNHWNCNLNKIILLDINDVLEFVIEKRILSNILKSQWHRVEISNSGFVCLYNLKFNKLRVFKDPSTALLEHDLEVIPTDIKWCSDDSIVCSFTDEIKIYGPGNTYISFWYPNNITSIATEIDGLKVITKEKVHLVSRVPQSTANIFRIGSTEPAAILLDSLDLLSNHAPKSIANLRLIDLKVAVLECIDAAKHEFDITIQKKLLSAAAFGKASLDKNTFDSNIFVEACRLITLLNTIRSYGFFITIDEYCHMKSGRILNLLLTRHKYYEAVKVCELLNDASKFSILFKHWAVSKIRLSSDMEDDELLTIIKNQLKVIKFSEMISLNDIVHVSYLEGRFKLAKGIALMERNPQLKIVELLEMDENNVALEEALKTNCPELVLSFLLKCQTSLTLSQFTKLLTLDMPDNQLFLYSQSFLHEEFLFDYYRQTDRFFDLGQLILEQSKKQRTIQPFLSQIKDLYNHYQHDHLLKHEVDLFKKEESLWKYQDNLSGIFNENFNELSLGATLGKLIEMKQDRYVHELVKEFKISDKRFYHTKCKVLIDGKRFDELQQFASERRSPIGYLPFYKYLMKKKYEKEAVIYINMISGISYEQKKKMYLECNSYQEAVQIAKKERDIGGLREIFKLVPADQTHLKKLINEIIGAI</sequence>
<dbReference type="GO" id="GO:0035091">
    <property type="term" value="F:phosphatidylinositol binding"/>
    <property type="evidence" value="ECO:0007669"/>
    <property type="project" value="EnsemblFungi"/>
</dbReference>
<evidence type="ECO:0000256" key="2">
    <source>
        <dbReference type="PIRNR" id="PIRNR007949"/>
    </source>
</evidence>
<dbReference type="GeneID" id="5542756"/>
<gene>
    <name evidence="5" type="ORF">Kpol_333p9</name>
</gene>
<dbReference type="Gene3D" id="1.10.150.780">
    <property type="entry name" value="Vps16, C-terminal region"/>
    <property type="match status" value="1"/>
</dbReference>
<dbReference type="GO" id="GO:0016197">
    <property type="term" value="P:endosomal transport"/>
    <property type="evidence" value="ECO:0007669"/>
    <property type="project" value="TreeGrafter"/>
</dbReference>
<dbReference type="PIRSF" id="PIRSF007949">
    <property type="entry name" value="VPS16"/>
    <property type="match status" value="1"/>
</dbReference>
<dbReference type="Pfam" id="PF04840">
    <property type="entry name" value="Vps16_C"/>
    <property type="match status" value="1"/>
</dbReference>